<dbReference type="EMBL" id="MN739058">
    <property type="protein sequence ID" value="QHS86526.1"/>
    <property type="molecule type" value="Genomic_DNA"/>
</dbReference>
<dbReference type="Gene3D" id="2.170.270.10">
    <property type="entry name" value="SET domain"/>
    <property type="match status" value="1"/>
</dbReference>
<dbReference type="AlphaFoldDB" id="A0A6C0B3A1"/>
<organism evidence="2">
    <name type="scientific">viral metagenome</name>
    <dbReference type="NCBI Taxonomy" id="1070528"/>
    <lineage>
        <taxon>unclassified sequences</taxon>
        <taxon>metagenomes</taxon>
        <taxon>organismal metagenomes</taxon>
    </lineage>
</organism>
<accession>A0A6C0B3A1</accession>
<dbReference type="InterPro" id="IPR046341">
    <property type="entry name" value="SET_dom_sf"/>
</dbReference>
<reference evidence="2" key="1">
    <citation type="journal article" date="2020" name="Nature">
        <title>Giant virus diversity and host interactions through global metagenomics.</title>
        <authorList>
            <person name="Schulz F."/>
            <person name="Roux S."/>
            <person name="Paez-Espino D."/>
            <person name="Jungbluth S."/>
            <person name="Walsh D.A."/>
            <person name="Denef V.J."/>
            <person name="McMahon K.D."/>
            <person name="Konstantinidis K.T."/>
            <person name="Eloe-Fadrosh E.A."/>
            <person name="Kyrpides N.C."/>
            <person name="Woyke T."/>
        </authorList>
    </citation>
    <scope>NUCLEOTIDE SEQUENCE</scope>
    <source>
        <strain evidence="2">GVMAG-M-3300009422-16</strain>
    </source>
</reference>
<dbReference type="InterPro" id="IPR001214">
    <property type="entry name" value="SET_dom"/>
</dbReference>
<dbReference type="Pfam" id="PF00856">
    <property type="entry name" value="SET"/>
    <property type="match status" value="1"/>
</dbReference>
<protein>
    <recommendedName>
        <fullName evidence="1">SET domain-containing protein</fullName>
    </recommendedName>
</protein>
<sequence length="91" mass="10940">MKECTPSELPFREQLYTFDTTKCNKIYTINAYDLNTSNWTRFMNYALNSTQENVKVIKCVNKETYLIKNKKLNLEGYIMYYTKRDIKKGRN</sequence>
<evidence type="ECO:0000313" key="2">
    <source>
        <dbReference type="EMBL" id="QHS86526.1"/>
    </source>
</evidence>
<proteinExistence type="predicted"/>
<feature type="domain" description="SET" evidence="1">
    <location>
        <begin position="18"/>
        <end position="89"/>
    </location>
</feature>
<evidence type="ECO:0000259" key="1">
    <source>
        <dbReference type="Pfam" id="PF00856"/>
    </source>
</evidence>
<name>A0A6C0B3A1_9ZZZZ</name>